<sequence length="182" mass="21208">MRLSNDHNASQYAQTIDRRLKILYTISSLLVNHREALMKKNVESMLGYFSQIRRVYANEINLRFQNENFSPNEISILILLSNNESINTSSQLRLILGVSKGLVSRSIDSLLSRELISCVQDPHDRRVQRIHLTQKAAPVILRLNKEIAEINEELLEDISEEEISQMERTMNKILERFKEKEN</sequence>
<reference evidence="6 7" key="2">
    <citation type="submission" date="2009-02" db="EMBL/GenBank/DDBJ databases">
        <title>Draft genome sequence of Blautia hydrogenotrophica DSM 10507 (Ruminococcus hydrogenotrophicus DSM 10507).</title>
        <authorList>
            <person name="Sudarsanam P."/>
            <person name="Ley R."/>
            <person name="Guruge J."/>
            <person name="Turnbaugh P.J."/>
            <person name="Mahowald M."/>
            <person name="Liep D."/>
            <person name="Gordon J."/>
        </authorList>
    </citation>
    <scope>NUCLEOTIDE SEQUENCE [LARGE SCALE GENOMIC DNA]</scope>
    <source>
        <strain evidence="7">DSM 10507 / JCM 14656 / S5a33</strain>
    </source>
</reference>
<dbReference type="Pfam" id="PF01047">
    <property type="entry name" value="MarR"/>
    <property type="match status" value="1"/>
</dbReference>
<dbReference type="GO" id="GO:0003700">
    <property type="term" value="F:DNA-binding transcription factor activity"/>
    <property type="evidence" value="ECO:0007669"/>
    <property type="project" value="InterPro"/>
</dbReference>
<dbReference type="PROSITE" id="PS50995">
    <property type="entry name" value="HTH_MARR_2"/>
    <property type="match status" value="1"/>
</dbReference>
<feature type="domain" description="HTH marR-type" evidence="5">
    <location>
        <begin position="42"/>
        <end position="175"/>
    </location>
</feature>
<name>C0CNT4_BLAHS</name>
<keyword evidence="1" id="KW-0805">Transcription regulation</keyword>
<reference evidence="6 7" key="1">
    <citation type="submission" date="2009-01" db="EMBL/GenBank/DDBJ databases">
        <authorList>
            <person name="Fulton L."/>
            <person name="Clifton S."/>
            <person name="Fulton B."/>
            <person name="Xu J."/>
            <person name="Minx P."/>
            <person name="Pepin K.H."/>
            <person name="Johnson M."/>
            <person name="Bhonagiri V."/>
            <person name="Nash W.E."/>
            <person name="Mardis E.R."/>
            <person name="Wilson R.K."/>
        </authorList>
    </citation>
    <scope>NUCLEOTIDE SEQUENCE [LARGE SCALE GENOMIC DNA]</scope>
    <source>
        <strain evidence="7">DSM 10507 / JCM 14656 / S5a33</strain>
    </source>
</reference>
<dbReference type="PATRIC" id="fig|476272.21.peg.663"/>
<keyword evidence="7" id="KW-1185">Reference proteome</keyword>
<evidence type="ECO:0000256" key="3">
    <source>
        <dbReference type="ARBA" id="ARBA00023163"/>
    </source>
</evidence>
<accession>C0CNT4</accession>
<dbReference type="AlphaFoldDB" id="C0CNT4"/>
<keyword evidence="4" id="KW-0175">Coiled coil</keyword>
<dbReference type="PANTHER" id="PTHR42756:SF1">
    <property type="entry name" value="TRANSCRIPTIONAL REPRESSOR OF EMRAB OPERON"/>
    <property type="match status" value="1"/>
</dbReference>
<evidence type="ECO:0000256" key="2">
    <source>
        <dbReference type="ARBA" id="ARBA00023125"/>
    </source>
</evidence>
<evidence type="ECO:0000256" key="1">
    <source>
        <dbReference type="ARBA" id="ARBA00023015"/>
    </source>
</evidence>
<feature type="coiled-coil region" evidence="4">
    <location>
        <begin position="140"/>
        <end position="176"/>
    </location>
</feature>
<dbReference type="HOGENOM" id="CLU_083287_25_0_9"/>
<dbReference type="InterPro" id="IPR036388">
    <property type="entry name" value="WH-like_DNA-bd_sf"/>
</dbReference>
<dbReference type="Proteomes" id="UP000003100">
    <property type="component" value="Unassembled WGS sequence"/>
</dbReference>
<evidence type="ECO:0000259" key="5">
    <source>
        <dbReference type="PROSITE" id="PS50995"/>
    </source>
</evidence>
<keyword evidence="3" id="KW-0804">Transcription</keyword>
<keyword evidence="2" id="KW-0238">DNA-binding</keyword>
<evidence type="ECO:0000313" key="7">
    <source>
        <dbReference type="Proteomes" id="UP000003100"/>
    </source>
</evidence>
<dbReference type="eggNOG" id="COG1846">
    <property type="taxonomic scope" value="Bacteria"/>
</dbReference>
<proteinExistence type="predicted"/>
<dbReference type="SMART" id="SM00347">
    <property type="entry name" value="HTH_MARR"/>
    <property type="match status" value="1"/>
</dbReference>
<dbReference type="InterPro" id="IPR000835">
    <property type="entry name" value="HTH_MarR-typ"/>
</dbReference>
<gene>
    <name evidence="6" type="ORF">RUMHYD_02533</name>
</gene>
<dbReference type="PANTHER" id="PTHR42756">
    <property type="entry name" value="TRANSCRIPTIONAL REGULATOR, MARR"/>
    <property type="match status" value="1"/>
</dbReference>
<evidence type="ECO:0000256" key="4">
    <source>
        <dbReference type="SAM" id="Coils"/>
    </source>
</evidence>
<evidence type="ECO:0000313" key="6">
    <source>
        <dbReference type="EMBL" id="EEG48589.1"/>
    </source>
</evidence>
<dbReference type="EMBL" id="ACBZ01000137">
    <property type="protein sequence ID" value="EEG48589.1"/>
    <property type="molecule type" value="Genomic_DNA"/>
</dbReference>
<dbReference type="GO" id="GO:0003677">
    <property type="term" value="F:DNA binding"/>
    <property type="evidence" value="ECO:0007669"/>
    <property type="project" value="UniProtKB-KW"/>
</dbReference>
<dbReference type="Gene3D" id="1.10.10.10">
    <property type="entry name" value="Winged helix-like DNA-binding domain superfamily/Winged helix DNA-binding domain"/>
    <property type="match status" value="1"/>
</dbReference>
<protein>
    <recommendedName>
        <fullName evidence="5">HTH marR-type domain-containing protein</fullName>
    </recommendedName>
</protein>
<dbReference type="InterPro" id="IPR036390">
    <property type="entry name" value="WH_DNA-bd_sf"/>
</dbReference>
<organism evidence="6 7">
    <name type="scientific">Blautia hydrogenotrophica (strain DSM 10507 / JCM 14656 / S5a33)</name>
    <name type="common">Ruminococcus hydrogenotrophicus</name>
    <dbReference type="NCBI Taxonomy" id="476272"/>
    <lineage>
        <taxon>Bacteria</taxon>
        <taxon>Bacillati</taxon>
        <taxon>Bacillota</taxon>
        <taxon>Clostridia</taxon>
        <taxon>Lachnospirales</taxon>
        <taxon>Lachnospiraceae</taxon>
        <taxon>Blautia</taxon>
    </lineage>
</organism>
<dbReference type="SUPFAM" id="SSF46785">
    <property type="entry name" value="Winged helix' DNA-binding domain"/>
    <property type="match status" value="1"/>
</dbReference>